<protein>
    <submittedName>
        <fullName evidence="2">Methyltransferase domain-containing protein</fullName>
    </submittedName>
</protein>
<feature type="domain" description="Methyltransferase type 11" evidence="1">
    <location>
        <begin position="75"/>
        <end position="124"/>
    </location>
</feature>
<keyword evidence="2" id="KW-0808">Transferase</keyword>
<dbReference type="AlphaFoldDB" id="A0A1I5UB33"/>
<evidence type="ECO:0000313" key="2">
    <source>
        <dbReference type="EMBL" id="SFP92428.1"/>
    </source>
</evidence>
<name>A0A1I5UB33_9BACT</name>
<dbReference type="GO" id="GO:0008757">
    <property type="term" value="F:S-adenosylmethionine-dependent methyltransferase activity"/>
    <property type="evidence" value="ECO:0007669"/>
    <property type="project" value="InterPro"/>
</dbReference>
<keyword evidence="3" id="KW-1185">Reference proteome</keyword>
<proteinExistence type="predicted"/>
<dbReference type="RefSeq" id="WP_092017717.1">
    <property type="nucleotide sequence ID" value="NZ_FOXH01000007.1"/>
</dbReference>
<dbReference type="SUPFAM" id="SSF53335">
    <property type="entry name" value="S-adenosyl-L-methionine-dependent methyltransferases"/>
    <property type="match status" value="1"/>
</dbReference>
<dbReference type="Proteomes" id="UP000199306">
    <property type="component" value="Unassembled WGS sequence"/>
</dbReference>
<keyword evidence="2" id="KW-0489">Methyltransferase</keyword>
<dbReference type="EMBL" id="FOXH01000007">
    <property type="protein sequence ID" value="SFP92428.1"/>
    <property type="molecule type" value="Genomic_DNA"/>
</dbReference>
<dbReference type="Gene3D" id="3.40.50.150">
    <property type="entry name" value="Vaccinia Virus protein VP39"/>
    <property type="match status" value="1"/>
</dbReference>
<organism evidence="2 3">
    <name type="scientific">Pseudarcicella hirudinis</name>
    <dbReference type="NCBI Taxonomy" id="1079859"/>
    <lineage>
        <taxon>Bacteria</taxon>
        <taxon>Pseudomonadati</taxon>
        <taxon>Bacteroidota</taxon>
        <taxon>Cytophagia</taxon>
        <taxon>Cytophagales</taxon>
        <taxon>Flectobacillaceae</taxon>
        <taxon>Pseudarcicella</taxon>
    </lineage>
</organism>
<dbReference type="GO" id="GO:0032259">
    <property type="term" value="P:methylation"/>
    <property type="evidence" value="ECO:0007669"/>
    <property type="project" value="UniProtKB-KW"/>
</dbReference>
<evidence type="ECO:0000313" key="3">
    <source>
        <dbReference type="Proteomes" id="UP000199306"/>
    </source>
</evidence>
<evidence type="ECO:0000259" key="1">
    <source>
        <dbReference type="Pfam" id="PF08241"/>
    </source>
</evidence>
<sequence>MQKSLEAYQFKAGEVIASIGAGGGIWEIGFATFHENLTFFIQDINPLFLNQEEIDAGISYYEKLTQKPVSGQFIPVIGDEKNTNLPSGIFDKVLIINSFHEFTQPLEILKEIRRILKPGGFLFIDESLAKVPGELHEGCNMRLFTEAELIDFVQKSNFSLHKITERESFVKIFAFSS</sequence>
<reference evidence="2 3" key="1">
    <citation type="submission" date="2016-10" db="EMBL/GenBank/DDBJ databases">
        <authorList>
            <person name="de Groot N.N."/>
        </authorList>
    </citation>
    <scope>NUCLEOTIDE SEQUENCE [LARGE SCALE GENOMIC DNA]</scope>
    <source>
        <strain evidence="3">E92,LMG 26720,CCM 7988</strain>
    </source>
</reference>
<dbReference type="InterPro" id="IPR029063">
    <property type="entry name" value="SAM-dependent_MTases_sf"/>
</dbReference>
<gene>
    <name evidence="2" type="ORF">SAMN04515674_10786</name>
</gene>
<dbReference type="OrthoDB" id="946519at2"/>
<dbReference type="CDD" id="cd02440">
    <property type="entry name" value="AdoMet_MTases"/>
    <property type="match status" value="1"/>
</dbReference>
<dbReference type="STRING" id="1079859.SAMN04515674_10786"/>
<accession>A0A1I5UB33</accession>
<dbReference type="Pfam" id="PF08241">
    <property type="entry name" value="Methyltransf_11"/>
    <property type="match status" value="1"/>
</dbReference>
<dbReference type="InterPro" id="IPR013216">
    <property type="entry name" value="Methyltransf_11"/>
</dbReference>